<dbReference type="RefSeq" id="WP_307408152.1">
    <property type="nucleotide sequence ID" value="NZ_JAUSUR010000003.1"/>
</dbReference>
<accession>A0ABU0E3G3</accession>
<comment type="caution">
    <text evidence="3">The sequence shown here is derived from an EMBL/GenBank/DDBJ whole genome shotgun (WGS) entry which is preliminary data.</text>
</comment>
<dbReference type="SUPFAM" id="SSF51735">
    <property type="entry name" value="NAD(P)-binding Rossmann-fold domains"/>
    <property type="match status" value="1"/>
</dbReference>
<name>A0ABU0E3G3_9FIRM</name>
<dbReference type="PANTHER" id="PTHR43377">
    <property type="entry name" value="BILIVERDIN REDUCTASE A"/>
    <property type="match status" value="1"/>
</dbReference>
<evidence type="ECO:0000259" key="2">
    <source>
        <dbReference type="Pfam" id="PF22725"/>
    </source>
</evidence>
<dbReference type="Gene3D" id="3.30.360.10">
    <property type="entry name" value="Dihydrodipicolinate Reductase, domain 2"/>
    <property type="match status" value="1"/>
</dbReference>
<dbReference type="SUPFAM" id="SSF55347">
    <property type="entry name" value="Glyceraldehyde-3-phosphate dehydrogenase-like, C-terminal domain"/>
    <property type="match status" value="1"/>
</dbReference>
<protein>
    <submittedName>
        <fullName evidence="3">Dehydrogenase</fullName>
    </submittedName>
</protein>
<feature type="domain" description="Gfo/Idh/MocA-like oxidoreductase N-terminal" evidence="1">
    <location>
        <begin position="6"/>
        <end position="124"/>
    </location>
</feature>
<dbReference type="Pfam" id="PF01408">
    <property type="entry name" value="GFO_IDH_MocA"/>
    <property type="match status" value="1"/>
</dbReference>
<feature type="domain" description="GFO/IDH/MocA-like oxidoreductase" evidence="2">
    <location>
        <begin position="138"/>
        <end position="254"/>
    </location>
</feature>
<dbReference type="InterPro" id="IPR055170">
    <property type="entry name" value="GFO_IDH_MocA-like_dom"/>
</dbReference>
<evidence type="ECO:0000313" key="4">
    <source>
        <dbReference type="Proteomes" id="UP001230220"/>
    </source>
</evidence>
<reference evidence="3 4" key="1">
    <citation type="submission" date="2023-07" db="EMBL/GenBank/DDBJ databases">
        <title>Genomic Encyclopedia of Type Strains, Phase IV (KMG-IV): sequencing the most valuable type-strain genomes for metagenomic binning, comparative biology and taxonomic classification.</title>
        <authorList>
            <person name="Goeker M."/>
        </authorList>
    </citation>
    <scope>NUCLEOTIDE SEQUENCE [LARGE SCALE GENOMIC DNA]</scope>
    <source>
        <strain evidence="3 4">DSM 16784</strain>
    </source>
</reference>
<dbReference type="PANTHER" id="PTHR43377:SF1">
    <property type="entry name" value="BILIVERDIN REDUCTASE A"/>
    <property type="match status" value="1"/>
</dbReference>
<dbReference type="Pfam" id="PF22725">
    <property type="entry name" value="GFO_IDH_MocA_C3"/>
    <property type="match status" value="1"/>
</dbReference>
<sequence length="341" mass="38355">MSNKKLNVAVVGAGIYGVNHIHAYLDNEHANLLAVCDFNEEIRKRVEKEFGVKTYSSVDEMLEKENLDAISVATPDAFHLDPTIAAIKKGLHVLVEKPLATTVEDAKKIVEAAKEYNVRVAVDYHKRWDPAAINVRNELRKADTGKIIRGYMSMDDVIDVPTKWFSWSDKSSPVHFLGTHCFDQIRWYTGCEVKSVYAVGCKRLLKSKGIDTYDSIQTLVEMEDDSYWTVENSWVFPSGFPKNNGGRTEILCDNTLFRLDSQNRGSEIFTNEKGKTPNSYFIIENNGRPYGFGIQPINDFVSCILNDLPFIADANDGLQAELIADAVHRSLEIGKPVVIEK</sequence>
<keyword evidence="4" id="KW-1185">Reference proteome</keyword>
<dbReference type="InterPro" id="IPR000683">
    <property type="entry name" value="Gfo/Idh/MocA-like_OxRdtase_N"/>
</dbReference>
<evidence type="ECO:0000259" key="1">
    <source>
        <dbReference type="Pfam" id="PF01408"/>
    </source>
</evidence>
<evidence type="ECO:0000313" key="3">
    <source>
        <dbReference type="EMBL" id="MDQ0361437.1"/>
    </source>
</evidence>
<dbReference type="Proteomes" id="UP001230220">
    <property type="component" value="Unassembled WGS sequence"/>
</dbReference>
<dbReference type="InterPro" id="IPR036291">
    <property type="entry name" value="NAD(P)-bd_dom_sf"/>
</dbReference>
<dbReference type="Gene3D" id="3.40.50.720">
    <property type="entry name" value="NAD(P)-binding Rossmann-like Domain"/>
    <property type="match status" value="1"/>
</dbReference>
<proteinExistence type="predicted"/>
<dbReference type="InterPro" id="IPR051450">
    <property type="entry name" value="Gfo/Idh/MocA_Oxidoreductases"/>
</dbReference>
<gene>
    <name evidence="3" type="ORF">J2S15_002184</name>
</gene>
<dbReference type="EMBL" id="JAUSUR010000003">
    <property type="protein sequence ID" value="MDQ0361437.1"/>
    <property type="molecule type" value="Genomic_DNA"/>
</dbReference>
<organism evidence="3 4">
    <name type="scientific">Breznakia pachnodae</name>
    <dbReference type="NCBI Taxonomy" id="265178"/>
    <lineage>
        <taxon>Bacteria</taxon>
        <taxon>Bacillati</taxon>
        <taxon>Bacillota</taxon>
        <taxon>Erysipelotrichia</taxon>
        <taxon>Erysipelotrichales</taxon>
        <taxon>Erysipelotrichaceae</taxon>
        <taxon>Breznakia</taxon>
    </lineage>
</organism>